<keyword evidence="1" id="KW-0732">Signal</keyword>
<evidence type="ECO:0000313" key="2">
    <source>
        <dbReference type="EMBL" id="KAI1698645.1"/>
    </source>
</evidence>
<organism evidence="2 3">
    <name type="scientific">Ditylenchus destructor</name>
    <dbReference type="NCBI Taxonomy" id="166010"/>
    <lineage>
        <taxon>Eukaryota</taxon>
        <taxon>Metazoa</taxon>
        <taxon>Ecdysozoa</taxon>
        <taxon>Nematoda</taxon>
        <taxon>Chromadorea</taxon>
        <taxon>Rhabditida</taxon>
        <taxon>Tylenchina</taxon>
        <taxon>Tylenchomorpha</taxon>
        <taxon>Sphaerularioidea</taxon>
        <taxon>Anguinidae</taxon>
        <taxon>Anguininae</taxon>
        <taxon>Ditylenchus</taxon>
    </lineage>
</organism>
<protein>
    <submittedName>
        <fullName evidence="2">Uncharacterized protein</fullName>
    </submittedName>
</protein>
<dbReference type="EMBL" id="JAKKPZ010000209">
    <property type="protein sequence ID" value="KAI1698645.1"/>
    <property type="molecule type" value="Genomic_DNA"/>
</dbReference>
<feature type="chain" id="PRO_5042128964" evidence="1">
    <location>
        <begin position="24"/>
        <end position="447"/>
    </location>
</feature>
<name>A0AAD4MKS7_9BILA</name>
<proteinExistence type="predicted"/>
<dbReference type="AlphaFoldDB" id="A0AAD4MKS7"/>
<gene>
    <name evidence="2" type="ORF">DdX_17774</name>
</gene>
<sequence>MAILKVSGFAMICFLLLFNICESFFDSDQVDPVSEKREIVIHGTVKVERPASHARPSKIVVLVKSGVNLLYGTRELAWKGATEYKYDVKFEIDKDTKEIKYRLGAHLKVMVDYGRDIGIGEDNGHHARSMHDIAEAFSRPQTLHIQASDPFEVQKNFEYSIDDRGGSIRIKDKLEPSVKKPEGHVVKKQEVVEHKPKQQVQEPKNHFPVAKENHEGHDKSPEHKHIEIHGTVHLKLPEGRVKPTNYYAIVRRKVGQKWADYATKMECSKSLCTYKISMFALPNEQYKVGAKREGKDVRRRKAISTRRNLPGHFPEEPYRIEVDFDYNLTEKNAFIKCKMSAISYVLLFLIFVETFDILEGLAPKHERLANQRKERDSHKEKCGGHVTKCTGPADCGATGKKDWACLQLKCHLFSKTRGKVSGAKCSKRCCPKANHHADLKAKGQPGK</sequence>
<dbReference type="Proteomes" id="UP001201812">
    <property type="component" value="Unassembled WGS sequence"/>
</dbReference>
<evidence type="ECO:0000256" key="1">
    <source>
        <dbReference type="SAM" id="SignalP"/>
    </source>
</evidence>
<reference evidence="2" key="1">
    <citation type="submission" date="2022-01" db="EMBL/GenBank/DDBJ databases">
        <title>Genome Sequence Resource for Two Populations of Ditylenchus destructor, the Migratory Endoparasitic Phytonematode.</title>
        <authorList>
            <person name="Zhang H."/>
            <person name="Lin R."/>
            <person name="Xie B."/>
        </authorList>
    </citation>
    <scope>NUCLEOTIDE SEQUENCE</scope>
    <source>
        <strain evidence="2">BazhouSP</strain>
    </source>
</reference>
<accession>A0AAD4MKS7</accession>
<evidence type="ECO:0000313" key="3">
    <source>
        <dbReference type="Proteomes" id="UP001201812"/>
    </source>
</evidence>
<comment type="caution">
    <text evidence="2">The sequence shown here is derived from an EMBL/GenBank/DDBJ whole genome shotgun (WGS) entry which is preliminary data.</text>
</comment>
<keyword evidence="3" id="KW-1185">Reference proteome</keyword>
<feature type="signal peptide" evidence="1">
    <location>
        <begin position="1"/>
        <end position="23"/>
    </location>
</feature>